<protein>
    <recommendedName>
        <fullName evidence="4">Tyrosinase copper-binding domain-containing protein</fullName>
    </recommendedName>
</protein>
<dbReference type="Pfam" id="PF00264">
    <property type="entry name" value="Tyrosinase"/>
    <property type="match status" value="1"/>
</dbReference>
<gene>
    <name evidence="5" type="ORF">CcCBS67573_g06102</name>
</gene>
<dbReference type="SUPFAM" id="SSF48056">
    <property type="entry name" value="Di-copper centre-containing domain"/>
    <property type="match status" value="1"/>
</dbReference>
<dbReference type="InterPro" id="IPR002227">
    <property type="entry name" value="Tyrosinase_Cu-bd"/>
</dbReference>
<evidence type="ECO:0000259" key="4">
    <source>
        <dbReference type="PROSITE" id="PS00498"/>
    </source>
</evidence>
<dbReference type="PANTHER" id="PTHR11474:SF126">
    <property type="entry name" value="TYROSINASE-LIKE PROTEIN TYR-1-RELATED"/>
    <property type="match status" value="1"/>
</dbReference>
<proteinExistence type="predicted"/>
<accession>A0A507F691</accession>
<feature type="signal peptide" evidence="3">
    <location>
        <begin position="1"/>
        <end position="15"/>
    </location>
</feature>
<evidence type="ECO:0000313" key="6">
    <source>
        <dbReference type="Proteomes" id="UP000320333"/>
    </source>
</evidence>
<dbReference type="PRINTS" id="PR00092">
    <property type="entry name" value="TYROSINASE"/>
</dbReference>
<keyword evidence="3" id="KW-0732">Signal</keyword>
<dbReference type="PROSITE" id="PS00498">
    <property type="entry name" value="TYROSINASE_2"/>
    <property type="match status" value="1"/>
</dbReference>
<evidence type="ECO:0000256" key="1">
    <source>
        <dbReference type="ARBA" id="ARBA00022723"/>
    </source>
</evidence>
<evidence type="ECO:0000256" key="2">
    <source>
        <dbReference type="ARBA" id="ARBA00023008"/>
    </source>
</evidence>
<organism evidence="5 6">
    <name type="scientific">Chytriomyces confervae</name>
    <dbReference type="NCBI Taxonomy" id="246404"/>
    <lineage>
        <taxon>Eukaryota</taxon>
        <taxon>Fungi</taxon>
        <taxon>Fungi incertae sedis</taxon>
        <taxon>Chytridiomycota</taxon>
        <taxon>Chytridiomycota incertae sedis</taxon>
        <taxon>Chytridiomycetes</taxon>
        <taxon>Chytridiales</taxon>
        <taxon>Chytriomycetaceae</taxon>
        <taxon>Chytriomyces</taxon>
    </lineage>
</organism>
<dbReference type="Proteomes" id="UP000320333">
    <property type="component" value="Unassembled WGS sequence"/>
</dbReference>
<evidence type="ECO:0000256" key="3">
    <source>
        <dbReference type="SAM" id="SignalP"/>
    </source>
</evidence>
<reference evidence="5 6" key="1">
    <citation type="journal article" date="2019" name="Sci. Rep.">
        <title>Comparative genomics of chytrid fungi reveal insights into the obligate biotrophic and pathogenic lifestyle of Synchytrium endobioticum.</title>
        <authorList>
            <person name="van de Vossenberg B.T.L.H."/>
            <person name="Warris S."/>
            <person name="Nguyen H.D.T."/>
            <person name="van Gent-Pelzer M.P.E."/>
            <person name="Joly D.L."/>
            <person name="van de Geest H.C."/>
            <person name="Bonants P.J.M."/>
            <person name="Smith D.S."/>
            <person name="Levesque C.A."/>
            <person name="van der Lee T.A.J."/>
        </authorList>
    </citation>
    <scope>NUCLEOTIDE SEQUENCE [LARGE SCALE GENOMIC DNA]</scope>
    <source>
        <strain evidence="5 6">CBS 675.73</strain>
    </source>
</reference>
<keyword evidence="1" id="KW-0479">Metal-binding</keyword>
<dbReference type="AlphaFoldDB" id="A0A507F691"/>
<dbReference type="EMBL" id="QEAP01000245">
    <property type="protein sequence ID" value="TPX71632.1"/>
    <property type="molecule type" value="Genomic_DNA"/>
</dbReference>
<dbReference type="STRING" id="246404.A0A507F691"/>
<feature type="domain" description="Tyrosinase copper-binding" evidence="4">
    <location>
        <begin position="257"/>
        <end position="268"/>
    </location>
</feature>
<dbReference type="InterPro" id="IPR050316">
    <property type="entry name" value="Tyrosinase/Hemocyanin"/>
</dbReference>
<dbReference type="GO" id="GO:0016491">
    <property type="term" value="F:oxidoreductase activity"/>
    <property type="evidence" value="ECO:0007669"/>
    <property type="project" value="InterPro"/>
</dbReference>
<keyword evidence="2" id="KW-0186">Copper</keyword>
<dbReference type="GO" id="GO:0046872">
    <property type="term" value="F:metal ion binding"/>
    <property type="evidence" value="ECO:0007669"/>
    <property type="project" value="UniProtKB-KW"/>
</dbReference>
<feature type="chain" id="PRO_5021418032" description="Tyrosinase copper-binding domain-containing protein" evidence="3">
    <location>
        <begin position="16"/>
        <end position="590"/>
    </location>
</feature>
<dbReference type="Gene3D" id="1.10.1280.10">
    <property type="entry name" value="Di-copper center containing domain from catechol oxidase"/>
    <property type="match status" value="1"/>
</dbReference>
<name>A0A507F691_9FUNG</name>
<dbReference type="PANTHER" id="PTHR11474">
    <property type="entry name" value="TYROSINASE FAMILY MEMBER"/>
    <property type="match status" value="1"/>
</dbReference>
<evidence type="ECO:0000313" key="5">
    <source>
        <dbReference type="EMBL" id="TPX71632.1"/>
    </source>
</evidence>
<comment type="caution">
    <text evidence="5">The sequence shown here is derived from an EMBL/GenBank/DDBJ whole genome shotgun (WGS) entry which is preliminary data.</text>
</comment>
<keyword evidence="6" id="KW-1185">Reference proteome</keyword>
<dbReference type="OrthoDB" id="6132182at2759"/>
<dbReference type="InterPro" id="IPR008922">
    <property type="entry name" value="Di-copper_centre_dom_sf"/>
</dbReference>
<sequence>MKLLALLVVAGHALAQCTNPRVRQEWNTLSSSDKAAFVAACAALAKRPLSNQYADPSIMSWHDFVVTHSENAFWSHVRAVRCDSTTITKPAVALQGNAQFYPYHRAMVWQFEKAIISTGLWPASKGIPYWDWSAVSQNWWTSDVFSPSYFGSASSSDPDICVVDGAFAKGVYSVAPDALKNRKITTGDLTCLRRNGGQYVLPDATSMQDALSASSYLQFTCQDPNTYYDLSNYHASGHGTIGGPGSDLADASVSPNDPIFWLHHGFVDKYWFRWQSQCPQFKFDYTGVLKRQDATGLTDSSPYANLDSWPFTVQQMMDVQGDTLCYTYGPSKGDLPASSPPACPAVKPLAAQTGTASSSASTTGTAKSGVDDIWLRSMFVKLVKTPSLGSFNAGTSAAGSAGIDAAGGGDSGAIIIMGRDNTTDQDAGAGTVAVSATGTVPATQTATVVATSSAVASEEAVSKVDEGYIETQLPDGSTLVSYTHFNHTVQIPATHEVFLVFSRSVAAIDKKTYKKKRFFSPLEPQEYSQPANYTDLSNEPGRCWLKYPQRVPESYLAGMNMDVAMYNNVYNLQMMAIDKFNMESGTSPSC</sequence>